<evidence type="ECO:0000313" key="3">
    <source>
        <dbReference type="Proteomes" id="UP000577707"/>
    </source>
</evidence>
<feature type="region of interest" description="Disordered" evidence="1">
    <location>
        <begin position="478"/>
        <end position="527"/>
    </location>
</feature>
<accession>A0A7W5FBE4</accession>
<comment type="caution">
    <text evidence="2">The sequence shown here is derived from an EMBL/GenBank/DDBJ whole genome shotgun (WGS) entry which is preliminary data.</text>
</comment>
<feature type="region of interest" description="Disordered" evidence="1">
    <location>
        <begin position="55"/>
        <end position="76"/>
    </location>
</feature>
<evidence type="ECO:0000313" key="2">
    <source>
        <dbReference type="EMBL" id="MBB3092142.1"/>
    </source>
</evidence>
<keyword evidence="3" id="KW-1185">Reference proteome</keyword>
<feature type="non-terminal residue" evidence="2">
    <location>
        <position position="1"/>
    </location>
</feature>
<gene>
    <name evidence="2" type="ORF">FHS12_005119</name>
</gene>
<dbReference type="Proteomes" id="UP000577707">
    <property type="component" value="Unassembled WGS sequence"/>
</dbReference>
<evidence type="ECO:0000256" key="1">
    <source>
        <dbReference type="SAM" id="MobiDB-lite"/>
    </source>
</evidence>
<dbReference type="AlphaFoldDB" id="A0A7W5FBE4"/>
<reference evidence="2 3" key="1">
    <citation type="submission" date="2020-08" db="EMBL/GenBank/DDBJ databases">
        <title>Genomic Encyclopedia of Type Strains, Phase III (KMG-III): the genomes of soil and plant-associated and newly described type strains.</title>
        <authorList>
            <person name="Whitman W."/>
        </authorList>
    </citation>
    <scope>NUCLEOTIDE SEQUENCE [LARGE SCALE GENOMIC DNA]</scope>
    <source>
        <strain evidence="2 3">CECT 3302</strain>
    </source>
</reference>
<proteinExistence type="predicted"/>
<name>A0A7W5FBE4_9ACTN</name>
<organism evidence="2 3">
    <name type="scientific">Nocardioides albus</name>
    <dbReference type="NCBI Taxonomy" id="1841"/>
    <lineage>
        <taxon>Bacteria</taxon>
        <taxon>Bacillati</taxon>
        <taxon>Actinomycetota</taxon>
        <taxon>Actinomycetes</taxon>
        <taxon>Propionibacteriales</taxon>
        <taxon>Nocardioidaceae</taxon>
        <taxon>Nocardioides</taxon>
    </lineage>
</organism>
<sequence length="527" mass="55989">ADSIARQLLFDVDDHAAGRVLRAWPQLMENVAELIETIPATSAVQQRLREANAEPTRAGASMMSERANEAGVTRSTAYREMREEITATRLRSLSGSVASDLATSEWPGPGPGDQRLEEMSGNLRGAHDLVTRFAPQFDINNAAVASDLAATRARALHISYIATHAVAVHLRIERDTYVREPDTARRRDVSPAVSWLRRVESAEAILASAIRQRPLATAVSHQHEPAPVGLPRLTTAVEAFGTQARRTLGADPIPAEIGLIARTHGMLAGAALTITNAGLETGALETTSTQRMNTAITTSGEAWMDLGYRWRDLFPGERPAQPGLVQAAGELRAACREITHMRDQVAPAETIASRVDIAAATRTLAGAFEAAAGIAEHTRTALSDSQNLTGPARPLDVRARSEIKAARPEQPGPEMLIESTGITTDQKRLNLTVPAPDIVVDGLHRSTDRAGESSAAAAAAGTHVATVGAGDDLARAQEAARLGRAAQASPAEQIAQTPRPGIAEAGEDKRAKPGPAQVTRTARETEI</sequence>
<dbReference type="EMBL" id="JACHXG010000017">
    <property type="protein sequence ID" value="MBB3092142.1"/>
    <property type="molecule type" value="Genomic_DNA"/>
</dbReference>
<dbReference type="RefSeq" id="WP_183551677.1">
    <property type="nucleotide sequence ID" value="NZ_JACHXG010000017.1"/>
</dbReference>
<protein>
    <submittedName>
        <fullName evidence="2">Uncharacterized protein</fullName>
    </submittedName>
</protein>